<evidence type="ECO:0000256" key="5">
    <source>
        <dbReference type="ARBA" id="ARBA00022764"/>
    </source>
</evidence>
<keyword evidence="3 9" id="KW-0479">Metal-binding</keyword>
<dbReference type="SUPFAM" id="SSF46626">
    <property type="entry name" value="Cytochrome c"/>
    <property type="match status" value="2"/>
</dbReference>
<evidence type="ECO:0000256" key="9">
    <source>
        <dbReference type="PIRSR" id="PIRSR000294-2"/>
    </source>
</evidence>
<accession>A0A1H8U776</accession>
<dbReference type="GO" id="GO:0004130">
    <property type="term" value="F:cytochrome-c peroxidase activity"/>
    <property type="evidence" value="ECO:0007669"/>
    <property type="project" value="TreeGrafter"/>
</dbReference>
<dbReference type="EMBL" id="FOCL01000018">
    <property type="protein sequence ID" value="SEO98694.1"/>
    <property type="molecule type" value="Genomic_DNA"/>
</dbReference>
<evidence type="ECO:0000256" key="10">
    <source>
        <dbReference type="SAM" id="SignalP"/>
    </source>
</evidence>
<feature type="binding site" description="covalent" evidence="8">
    <location>
        <position position="54"/>
    </location>
    <ligand>
        <name>heme c</name>
        <dbReference type="ChEBI" id="CHEBI:61717"/>
        <label>1</label>
    </ligand>
</feature>
<feature type="chain" id="PRO_5011440284" evidence="10">
    <location>
        <begin position="24"/>
        <end position="328"/>
    </location>
</feature>
<dbReference type="STRING" id="551995.SAMN05192574_11841"/>
<feature type="binding site" description="covalent" evidence="8">
    <location>
        <position position="51"/>
    </location>
    <ligand>
        <name>heme c</name>
        <dbReference type="ChEBI" id="CHEBI:61717"/>
        <label>1</label>
    </ligand>
</feature>
<dbReference type="PIRSF" id="PIRSF000294">
    <property type="entry name" value="Cytochrome-c_peroxidase"/>
    <property type="match status" value="1"/>
</dbReference>
<evidence type="ECO:0000256" key="8">
    <source>
        <dbReference type="PIRSR" id="PIRSR000294-1"/>
    </source>
</evidence>
<proteinExistence type="predicted"/>
<dbReference type="GO" id="GO:0009055">
    <property type="term" value="F:electron transfer activity"/>
    <property type="evidence" value="ECO:0007669"/>
    <property type="project" value="InterPro"/>
</dbReference>
<dbReference type="Gene3D" id="1.10.760.10">
    <property type="entry name" value="Cytochrome c-like domain"/>
    <property type="match status" value="2"/>
</dbReference>
<dbReference type="Proteomes" id="UP000198942">
    <property type="component" value="Unassembled WGS sequence"/>
</dbReference>
<comment type="PTM">
    <text evidence="8">Binds 2 heme groups per subunit.</text>
</comment>
<name>A0A1H8U776_9SPHI</name>
<dbReference type="GO" id="GO:0046872">
    <property type="term" value="F:metal ion binding"/>
    <property type="evidence" value="ECO:0007669"/>
    <property type="project" value="UniProtKB-KW"/>
</dbReference>
<comment type="cofactor">
    <cofactor evidence="8">
        <name>heme</name>
        <dbReference type="ChEBI" id="CHEBI:30413"/>
    </cofactor>
    <text evidence="8">Binds 2 heme groups.</text>
</comment>
<feature type="binding site" description="axial binding residue" evidence="9">
    <location>
        <position position="200"/>
    </location>
    <ligand>
        <name>heme c</name>
        <dbReference type="ChEBI" id="CHEBI:61717"/>
        <label>2</label>
    </ligand>
    <ligandPart>
        <name>Fe</name>
        <dbReference type="ChEBI" id="CHEBI:18248"/>
    </ligandPart>
</feature>
<comment type="subcellular location">
    <subcellularLocation>
        <location evidence="1">Periplasm</location>
    </subcellularLocation>
</comment>
<dbReference type="PROSITE" id="PS51007">
    <property type="entry name" value="CYTC"/>
    <property type="match status" value="1"/>
</dbReference>
<keyword evidence="7 9" id="KW-0408">Iron</keyword>
<evidence type="ECO:0000259" key="11">
    <source>
        <dbReference type="PROSITE" id="PS51007"/>
    </source>
</evidence>
<evidence type="ECO:0000256" key="2">
    <source>
        <dbReference type="ARBA" id="ARBA00022617"/>
    </source>
</evidence>
<dbReference type="InterPro" id="IPR009056">
    <property type="entry name" value="Cyt_c-like_dom"/>
</dbReference>
<evidence type="ECO:0000256" key="1">
    <source>
        <dbReference type="ARBA" id="ARBA00004418"/>
    </source>
</evidence>
<dbReference type="PANTHER" id="PTHR30600">
    <property type="entry name" value="CYTOCHROME C PEROXIDASE-RELATED"/>
    <property type="match status" value="1"/>
</dbReference>
<sequence>MKKLCMIILALGVVLIISQSAFKSPETLTPVTLGQKLFSDPILSRTKKISCASCHKEEFAFADTSAVSLGVHRRKGVRNTPSAMNMSLQVAFFWDGRATSLEQQALIPLQNPIEMDLPVATAVWRLQHNAFYKAAFQTVFHEAANSANLAKALSAFERTLETGDSPFDDWRLNDNEAAVSESAKRGFAIFNTKGRCIQCHFGPDFNDVEFRSIGLYDGKALRDSGRACVTKKESDVGRFKIGALRNVAITAPYMHNGMFKTLRQVIDYYNDPDKIVSRSINRDTLLNTPMGLTEQEKTDLENFLVSLTDKRFAGKLKKKGVSNHLNRL</sequence>
<dbReference type="AlphaFoldDB" id="A0A1H8U776"/>
<reference evidence="13" key="1">
    <citation type="submission" date="2016-10" db="EMBL/GenBank/DDBJ databases">
        <authorList>
            <person name="Varghese N."/>
            <person name="Submissions S."/>
        </authorList>
    </citation>
    <scope>NUCLEOTIDE SEQUENCE [LARGE SCALE GENOMIC DNA]</scope>
    <source>
        <strain evidence="13">Gh-48</strain>
    </source>
</reference>
<evidence type="ECO:0000256" key="4">
    <source>
        <dbReference type="ARBA" id="ARBA00022729"/>
    </source>
</evidence>
<evidence type="ECO:0000256" key="7">
    <source>
        <dbReference type="ARBA" id="ARBA00023004"/>
    </source>
</evidence>
<keyword evidence="12" id="KW-0575">Peroxidase</keyword>
<dbReference type="InterPro" id="IPR026259">
    <property type="entry name" value="MauG/Cytc_peroxidase"/>
</dbReference>
<feature type="binding site" description="axial binding residue" evidence="9">
    <location>
        <position position="55"/>
    </location>
    <ligand>
        <name>heme c</name>
        <dbReference type="ChEBI" id="CHEBI:61717"/>
        <label>1</label>
    </ligand>
    <ligandPart>
        <name>Fe</name>
        <dbReference type="ChEBI" id="CHEBI:18248"/>
    </ligandPart>
</feature>
<evidence type="ECO:0000313" key="12">
    <source>
        <dbReference type="EMBL" id="SEO98694.1"/>
    </source>
</evidence>
<keyword evidence="13" id="KW-1185">Reference proteome</keyword>
<dbReference type="InterPro" id="IPR051395">
    <property type="entry name" value="Cytochrome_c_Peroxidase/MauG"/>
</dbReference>
<dbReference type="InterPro" id="IPR004852">
    <property type="entry name" value="Di-haem_cyt_c_peroxidsae"/>
</dbReference>
<dbReference type="Pfam" id="PF03150">
    <property type="entry name" value="CCP_MauG"/>
    <property type="match status" value="1"/>
</dbReference>
<feature type="domain" description="Cytochrome c" evidence="11">
    <location>
        <begin position="181"/>
        <end position="308"/>
    </location>
</feature>
<gene>
    <name evidence="12" type="ORF">SAMN05192574_11841</name>
</gene>
<organism evidence="12 13">
    <name type="scientific">Mucilaginibacter gossypiicola</name>
    <dbReference type="NCBI Taxonomy" id="551995"/>
    <lineage>
        <taxon>Bacteria</taxon>
        <taxon>Pseudomonadati</taxon>
        <taxon>Bacteroidota</taxon>
        <taxon>Sphingobacteriia</taxon>
        <taxon>Sphingobacteriales</taxon>
        <taxon>Sphingobacteriaceae</taxon>
        <taxon>Mucilaginibacter</taxon>
    </lineage>
</organism>
<protein>
    <submittedName>
        <fullName evidence="12">Cytochrome c peroxidase</fullName>
    </submittedName>
</protein>
<evidence type="ECO:0000256" key="6">
    <source>
        <dbReference type="ARBA" id="ARBA00023002"/>
    </source>
</evidence>
<keyword evidence="5" id="KW-0574">Periplasm</keyword>
<keyword evidence="4 10" id="KW-0732">Signal</keyword>
<dbReference type="GO" id="GO:0042597">
    <property type="term" value="C:periplasmic space"/>
    <property type="evidence" value="ECO:0007669"/>
    <property type="project" value="UniProtKB-SubCell"/>
</dbReference>
<dbReference type="OrthoDB" id="9805202at2"/>
<evidence type="ECO:0000313" key="13">
    <source>
        <dbReference type="Proteomes" id="UP000198942"/>
    </source>
</evidence>
<evidence type="ECO:0000256" key="3">
    <source>
        <dbReference type="ARBA" id="ARBA00022723"/>
    </source>
</evidence>
<dbReference type="PANTHER" id="PTHR30600:SF10">
    <property type="entry name" value="BLL6722 PROTEIN"/>
    <property type="match status" value="1"/>
</dbReference>
<keyword evidence="6" id="KW-0560">Oxidoreductase</keyword>
<feature type="signal peptide" evidence="10">
    <location>
        <begin position="1"/>
        <end position="23"/>
    </location>
</feature>
<feature type="binding site" description="covalent" evidence="8">
    <location>
        <position position="199"/>
    </location>
    <ligand>
        <name>heme c</name>
        <dbReference type="ChEBI" id="CHEBI:61717"/>
        <label>2</label>
    </ligand>
</feature>
<dbReference type="InterPro" id="IPR036909">
    <property type="entry name" value="Cyt_c-like_dom_sf"/>
</dbReference>
<feature type="binding site" description="covalent" evidence="8">
    <location>
        <position position="196"/>
    </location>
    <ligand>
        <name>heme c</name>
        <dbReference type="ChEBI" id="CHEBI:61717"/>
        <label>2</label>
    </ligand>
</feature>
<dbReference type="RefSeq" id="WP_091220995.1">
    <property type="nucleotide sequence ID" value="NZ_FOCL01000018.1"/>
</dbReference>
<dbReference type="GO" id="GO:0020037">
    <property type="term" value="F:heme binding"/>
    <property type="evidence" value="ECO:0007669"/>
    <property type="project" value="InterPro"/>
</dbReference>
<keyword evidence="2 8" id="KW-0349">Heme</keyword>